<feature type="region of interest" description="Disordered" evidence="5">
    <location>
        <begin position="638"/>
        <end position="658"/>
    </location>
</feature>
<evidence type="ECO:0000256" key="2">
    <source>
        <dbReference type="ARBA" id="ARBA00022801"/>
    </source>
</evidence>
<dbReference type="GO" id="GO:0003676">
    <property type="term" value="F:nucleic acid binding"/>
    <property type="evidence" value="ECO:0007669"/>
    <property type="project" value="InterPro"/>
</dbReference>
<keyword evidence="1" id="KW-0547">Nucleotide-binding</keyword>
<dbReference type="InterPro" id="IPR014001">
    <property type="entry name" value="Helicase_ATP-bd"/>
</dbReference>
<dbReference type="InterPro" id="IPR055124">
    <property type="entry name" value="PIN-like_DDX60"/>
</dbReference>
<keyword evidence="2 8" id="KW-0378">Hydrolase</keyword>
<evidence type="ECO:0000256" key="4">
    <source>
        <dbReference type="ARBA" id="ARBA00022840"/>
    </source>
</evidence>
<gene>
    <name evidence="8" type="ORF">F8M41_024795</name>
</gene>
<dbReference type="EMBL" id="WTPW01000087">
    <property type="protein sequence ID" value="KAF0550219.1"/>
    <property type="molecule type" value="Genomic_DNA"/>
</dbReference>
<keyword evidence="9" id="KW-1185">Reference proteome</keyword>
<evidence type="ECO:0000256" key="3">
    <source>
        <dbReference type="ARBA" id="ARBA00022806"/>
    </source>
</evidence>
<dbReference type="Pfam" id="PF00270">
    <property type="entry name" value="DEAD"/>
    <property type="match status" value="1"/>
</dbReference>
<dbReference type="OrthoDB" id="2320933at2759"/>
<dbReference type="InterPro" id="IPR027417">
    <property type="entry name" value="P-loop_NTPase"/>
</dbReference>
<dbReference type="SMART" id="SM00487">
    <property type="entry name" value="DEXDc"/>
    <property type="match status" value="1"/>
</dbReference>
<dbReference type="GO" id="GO:0004386">
    <property type="term" value="F:helicase activity"/>
    <property type="evidence" value="ECO:0007669"/>
    <property type="project" value="UniProtKB-KW"/>
</dbReference>
<dbReference type="SUPFAM" id="SSF52540">
    <property type="entry name" value="P-loop containing nucleoside triphosphate hydrolases"/>
    <property type="match status" value="1"/>
</dbReference>
<comment type="caution">
    <text evidence="8">The sequence shown here is derived from an EMBL/GenBank/DDBJ whole genome shotgun (WGS) entry which is preliminary data.</text>
</comment>
<dbReference type="FunFam" id="3.40.50.300:FF:001039">
    <property type="entry name" value="ATP-dependent RNA helicase DDX60"/>
    <property type="match status" value="1"/>
</dbReference>
<dbReference type="PROSITE" id="PS51194">
    <property type="entry name" value="HELICASE_CTER"/>
    <property type="match status" value="1"/>
</dbReference>
<dbReference type="InterPro" id="IPR059032">
    <property type="entry name" value="WHD_DDX60"/>
</dbReference>
<accession>A0A8H4B0E5</accession>
<dbReference type="InterPro" id="IPR011545">
    <property type="entry name" value="DEAD/DEAH_box_helicase_dom"/>
</dbReference>
<evidence type="ECO:0000313" key="9">
    <source>
        <dbReference type="Proteomes" id="UP000439903"/>
    </source>
</evidence>
<keyword evidence="3" id="KW-0347">Helicase</keyword>
<feature type="domain" description="Helicase ATP-binding" evidence="6">
    <location>
        <begin position="705"/>
        <end position="873"/>
    </location>
</feature>
<dbReference type="InterPro" id="IPR052431">
    <property type="entry name" value="SKI2_subfamily_helicases"/>
</dbReference>
<feature type="region of interest" description="Disordered" evidence="5">
    <location>
        <begin position="1091"/>
        <end position="1138"/>
    </location>
</feature>
<protein>
    <submittedName>
        <fullName evidence="8">P-loop containing nucleoside triphosphate hydrolase protein</fullName>
    </submittedName>
</protein>
<dbReference type="PROSITE" id="PS51192">
    <property type="entry name" value="HELICASE_ATP_BIND_1"/>
    <property type="match status" value="1"/>
</dbReference>
<dbReference type="Pfam" id="PF23002">
    <property type="entry name" value="PIN-like_DDX60"/>
    <property type="match status" value="1"/>
</dbReference>
<name>A0A8H4B0E5_GIGMA</name>
<dbReference type="SMART" id="SM00490">
    <property type="entry name" value="HELICc"/>
    <property type="match status" value="1"/>
</dbReference>
<dbReference type="Pfam" id="PF26076">
    <property type="entry name" value="WHD_DDX60"/>
    <property type="match status" value="1"/>
</dbReference>
<dbReference type="GO" id="GO:0005524">
    <property type="term" value="F:ATP binding"/>
    <property type="evidence" value="ECO:0007669"/>
    <property type="project" value="UniProtKB-KW"/>
</dbReference>
<evidence type="ECO:0000256" key="5">
    <source>
        <dbReference type="SAM" id="MobiDB-lite"/>
    </source>
</evidence>
<dbReference type="Proteomes" id="UP000439903">
    <property type="component" value="Unassembled WGS sequence"/>
</dbReference>
<dbReference type="InterPro" id="IPR001650">
    <property type="entry name" value="Helicase_C-like"/>
</dbReference>
<dbReference type="Pfam" id="PF00271">
    <property type="entry name" value="Helicase_C"/>
    <property type="match status" value="1"/>
</dbReference>
<dbReference type="GO" id="GO:0005737">
    <property type="term" value="C:cytoplasm"/>
    <property type="evidence" value="ECO:0007669"/>
    <property type="project" value="TreeGrafter"/>
</dbReference>
<sequence>MEGKYCIDYLNTWYNGLRSRYVDLIGDFGGSELFVVEGDSLLYEFLCDPERHFLNFKQSYGGGQFLSLTYLIETFLNKLKLRGCIFHLVFFHGHKVIWNFDPKFRIAREIIIDHLKSCQHESKIPVYEFPAWWDPQFDKYIDDRQPLFILSDLSMALIPGIEFRNYRAQAFVFDRGGNVELSTIENVPNIVRLCSTEATESQALFSKNGGKRLILIIISLIALFKIKPEPIYRIFSKIFLLHIYLLDYITLPSRTMPSIPEKKVSNVNKFLENFYNCCANIFVNNSFSNLENMKNNLADFVDIRIFISLIKLQKDECLDFNCLPKEIQREFDTAWNILECYDKNKIINFGDLLDNIQIQETNIPIYANKELSLLPFDYPFFVKILGDMQLELSENDNDDIVDSGSYGIAGDIPYDEITHWHSTRPLKEPTSTSKYKSKYKIETKLRDYQKYVRFLNKYAKSLSGTQGFYRLKIIVDKKQSKKSQNKASNSTKKLIEQANKDKLEKSLKDDEASFNIIIEETKKCSNLESKLSYLCDQIDKKDKFKHPKIKIRVQNYKLQLLFNQWNEYCINADFKKKDSNNYAIPVEIYRQIFFIAQNFSTFIDKDQKDYLLQILEILGFEDSKNQFLTMFDTNTSKADNKEDNKKEKQKQKFKMSNPSTNLSLDISDARFQMLYAGHLMDRNTNSVDDKHVKNFKPDQWQCEVLDVIDNNESTLVCCPMSSGKTFISFYAMEKILRDDDEGILVYVSPTKALVNQVTAEVYGRFEKNYTHGGKTVWGIRTREYNENHDKCQILVTVPEMLEILLLSPSNVKWVSRIRRIILDEVHCIGEMDGGSTWETLLLLAQCPILALSAMIGNPEPFGNWIEKIQKSRGYKMKLIKTTKRFSDLQQYVFIPKFPLHPLVETTTKPKEELRQDCLISIHPFSAMSSVIVAENGIPADIKLLPSHCIELWDAMNHDNKNNPELQDLDPDKYFKNIGYIVKDDADKFEADIKELFISWTKDKSKSKIVKTVIENLGNDVKKRFIGLESTAKIDDEKLDVYDETFFKVAIVPLLCELSAQDKLPALLFNFDRNRCTHLAINILEELESAENQKRRNDHKYEAKKKDAIAQKEKSLKEIKQKRDAKKRKDDDDNGDHELDSSRSNIFDWKAHDPDFTFVNPKYRMPFNEFQELVNTFKYKMVGPLSKLSYALERGIGVHHAGLPKKYLGAVEILFRRRHLSVVIATGTLALGINMPCRTTVFVGDSTYLTPLQYRQMSGRSGRRGYDPIGNVVFFGITLPKIKRLLTSELPAINGHFPLTTSLVLRMFILLNNSEDKDYSKKAVPGLFGDSFFCLGKEHLSGQIKHHLRFSIEYLRRENILDQEGNPINLSGMISHLYYTEPSNFAMAVLFKHGVFHKIFSIIRTNPMRMMEELMLILSHLFNRKKLRIVDRKFYSAILKKYPSKIFLQKLPKETNNILKEHNKRILEIYTDYVIAFTRQNMENLGPDNCLPLSKFEFPPKQLNDNAQKCNLIERLNSMAIPFSARSPFISMCGSIGDEFINIEDLCEHIHHKIYLDLHSIPYVKIDENLNAYLLDFFSHGQETTLNKANGIRPGEVWQCLKDFDFVLQTIITSLKVRNIESEEDVLEGFKMVSESFREKFGKIWA</sequence>
<organism evidence="8 9">
    <name type="scientific">Gigaspora margarita</name>
    <dbReference type="NCBI Taxonomy" id="4874"/>
    <lineage>
        <taxon>Eukaryota</taxon>
        <taxon>Fungi</taxon>
        <taxon>Fungi incertae sedis</taxon>
        <taxon>Mucoromycota</taxon>
        <taxon>Glomeromycotina</taxon>
        <taxon>Glomeromycetes</taxon>
        <taxon>Diversisporales</taxon>
        <taxon>Gigasporaceae</taxon>
        <taxon>Gigaspora</taxon>
    </lineage>
</organism>
<dbReference type="Gene3D" id="3.40.50.300">
    <property type="entry name" value="P-loop containing nucleotide triphosphate hydrolases"/>
    <property type="match status" value="2"/>
</dbReference>
<evidence type="ECO:0000313" key="8">
    <source>
        <dbReference type="EMBL" id="KAF0550219.1"/>
    </source>
</evidence>
<reference evidence="8 9" key="1">
    <citation type="journal article" date="2019" name="Environ. Microbiol.">
        <title>At the nexus of three kingdoms: the genome of the mycorrhizal fungus Gigaspora margarita provides insights into plant, endobacterial and fungal interactions.</title>
        <authorList>
            <person name="Venice F."/>
            <person name="Ghignone S."/>
            <person name="Salvioli di Fossalunga A."/>
            <person name="Amselem J."/>
            <person name="Novero M."/>
            <person name="Xianan X."/>
            <person name="Sedzielewska Toro K."/>
            <person name="Morin E."/>
            <person name="Lipzen A."/>
            <person name="Grigoriev I.V."/>
            <person name="Henrissat B."/>
            <person name="Martin F.M."/>
            <person name="Bonfante P."/>
        </authorList>
    </citation>
    <scope>NUCLEOTIDE SEQUENCE [LARGE SCALE GENOMIC DNA]</scope>
    <source>
        <strain evidence="8 9">BEG34</strain>
    </source>
</reference>
<feature type="domain" description="Helicase C-terminal" evidence="7">
    <location>
        <begin position="1161"/>
        <end position="1310"/>
    </location>
</feature>
<dbReference type="GO" id="GO:0016787">
    <property type="term" value="F:hydrolase activity"/>
    <property type="evidence" value="ECO:0007669"/>
    <property type="project" value="UniProtKB-KW"/>
</dbReference>
<dbReference type="Pfam" id="PF26167">
    <property type="entry name" value="TPR_DDX60"/>
    <property type="match status" value="1"/>
</dbReference>
<proteinExistence type="predicted"/>
<dbReference type="PANTHER" id="PTHR44533:SF4">
    <property type="entry name" value="DEAD_H RNA HELICASE, PUTATIVE-RELATED"/>
    <property type="match status" value="1"/>
</dbReference>
<evidence type="ECO:0000259" key="7">
    <source>
        <dbReference type="PROSITE" id="PS51194"/>
    </source>
</evidence>
<evidence type="ECO:0000256" key="1">
    <source>
        <dbReference type="ARBA" id="ARBA00022741"/>
    </source>
</evidence>
<keyword evidence="4" id="KW-0067">ATP-binding</keyword>
<dbReference type="PANTHER" id="PTHR44533">
    <property type="entry name" value="DEAD/H RNA HELICASE, PUTATIVE-RELATED"/>
    <property type="match status" value="1"/>
</dbReference>
<evidence type="ECO:0000259" key="6">
    <source>
        <dbReference type="PROSITE" id="PS51192"/>
    </source>
</evidence>